<dbReference type="CDD" id="cd17477">
    <property type="entry name" value="MFS_YcaD_like"/>
    <property type="match status" value="1"/>
</dbReference>
<feature type="transmembrane region" description="Helical" evidence="5">
    <location>
        <begin position="301"/>
        <end position="322"/>
    </location>
</feature>
<dbReference type="Gene3D" id="1.20.1250.20">
    <property type="entry name" value="MFS general substrate transporter like domains"/>
    <property type="match status" value="2"/>
</dbReference>
<sequence length="426" mass="45329">MQSLLSSVLALLISVALLSLAVGMFGTFLGLRASIEGLSNEIIGLMSSGYYAAFIAGSLICGRMINAIGHTRAFAVLASINAALVVAFPLSDWPPLWIALRAATGFCIAGIYVVIESWLNARANPSNRGTLLSLYLIVTYGGLGTGQFLLNLADPHNDRLFLIATILFSLMAVPLSLSRAKMPVLPQTRVRLSIMELLRGAPVGTSACVWSGISCGAVYGLGPIFAQDLGLEVSQIAQFMSALVMSGLLLQYPVGRLSDRFDRRAVLVWVCLLIVVTCAGMHALLLYFNGSGLQLWYGARYWLLGLAALYGGLSFTVYPLGVSMANDQVRPEQMVPAAGLLLISYSIGATLGPAAVAWLMEYMGPIGLFALPGASAVLLGVLSLWRLLRYPELLPREGRDDPVPLPESTPRALEIGASAVRPGEPG</sequence>
<feature type="transmembrane region" description="Helical" evidence="5">
    <location>
        <begin position="159"/>
        <end position="177"/>
    </location>
</feature>
<feature type="transmembrane region" description="Helical" evidence="5">
    <location>
        <begin position="266"/>
        <end position="289"/>
    </location>
</feature>
<feature type="transmembrane region" description="Helical" evidence="5">
    <location>
        <begin position="366"/>
        <end position="388"/>
    </location>
</feature>
<evidence type="ECO:0000256" key="4">
    <source>
        <dbReference type="SAM" id="MobiDB-lite"/>
    </source>
</evidence>
<evidence type="ECO:0000256" key="3">
    <source>
        <dbReference type="ARBA" id="ARBA00023136"/>
    </source>
</evidence>
<evidence type="ECO:0000256" key="2">
    <source>
        <dbReference type="ARBA" id="ARBA00022989"/>
    </source>
</evidence>
<feature type="domain" description="Major facilitator superfamily (MFS) profile" evidence="6">
    <location>
        <begin position="188"/>
        <end position="426"/>
    </location>
</feature>
<feature type="transmembrane region" description="Helical" evidence="5">
    <location>
        <begin position="96"/>
        <end position="119"/>
    </location>
</feature>
<feature type="transmembrane region" description="Helical" evidence="5">
    <location>
        <begin position="131"/>
        <end position="153"/>
    </location>
</feature>
<dbReference type="OrthoDB" id="9810614at2"/>
<proteinExistence type="predicted"/>
<dbReference type="PANTHER" id="PTHR23521">
    <property type="entry name" value="TRANSPORTER MFS SUPERFAMILY"/>
    <property type="match status" value="1"/>
</dbReference>
<protein>
    <submittedName>
        <fullName evidence="7">Putative MFS family arabinose efflux permease</fullName>
    </submittedName>
</protein>
<keyword evidence="1 5" id="KW-0812">Transmembrane</keyword>
<accession>A0A317MWS2</accession>
<feature type="transmembrane region" description="Helical" evidence="5">
    <location>
        <begin position="233"/>
        <end position="254"/>
    </location>
</feature>
<feature type="transmembrane region" description="Helical" evidence="5">
    <location>
        <begin position="42"/>
        <end position="61"/>
    </location>
</feature>
<feature type="region of interest" description="Disordered" evidence="4">
    <location>
        <begin position="398"/>
        <end position="426"/>
    </location>
</feature>
<evidence type="ECO:0000313" key="7">
    <source>
        <dbReference type="EMBL" id="PWV62248.1"/>
    </source>
</evidence>
<name>A0A317MWS2_9GAMM</name>
<feature type="transmembrane region" description="Helical" evidence="5">
    <location>
        <begin position="197"/>
        <end position="221"/>
    </location>
</feature>
<dbReference type="AlphaFoldDB" id="A0A317MWS2"/>
<reference evidence="7 8" key="1">
    <citation type="submission" date="2018-05" db="EMBL/GenBank/DDBJ databases">
        <title>Genomic Encyclopedia of Type Strains, Phase IV (KMG-IV): sequencing the most valuable type-strain genomes for metagenomic binning, comparative biology and taxonomic classification.</title>
        <authorList>
            <person name="Goeker M."/>
        </authorList>
    </citation>
    <scope>NUCLEOTIDE SEQUENCE [LARGE SCALE GENOMIC DNA]</scope>
    <source>
        <strain evidence="7 8">DSM 23606</strain>
    </source>
</reference>
<feature type="transmembrane region" description="Helical" evidence="5">
    <location>
        <begin position="334"/>
        <end position="360"/>
    </location>
</feature>
<dbReference type="Pfam" id="PF07690">
    <property type="entry name" value="MFS_1"/>
    <property type="match status" value="1"/>
</dbReference>
<dbReference type="InterPro" id="IPR020846">
    <property type="entry name" value="MFS_dom"/>
</dbReference>
<dbReference type="PANTHER" id="PTHR23521:SF3">
    <property type="entry name" value="MFS TRANSPORTER"/>
    <property type="match status" value="1"/>
</dbReference>
<dbReference type="GO" id="GO:0005886">
    <property type="term" value="C:plasma membrane"/>
    <property type="evidence" value="ECO:0007669"/>
    <property type="project" value="TreeGrafter"/>
</dbReference>
<organism evidence="7 8">
    <name type="scientific">Plasticicumulans acidivorans</name>
    <dbReference type="NCBI Taxonomy" id="886464"/>
    <lineage>
        <taxon>Bacteria</taxon>
        <taxon>Pseudomonadati</taxon>
        <taxon>Pseudomonadota</taxon>
        <taxon>Gammaproteobacteria</taxon>
        <taxon>Candidatus Competibacteraceae</taxon>
        <taxon>Plasticicumulans</taxon>
    </lineage>
</organism>
<keyword evidence="2 5" id="KW-1133">Transmembrane helix</keyword>
<dbReference type="PROSITE" id="PS50850">
    <property type="entry name" value="MFS"/>
    <property type="match status" value="1"/>
</dbReference>
<evidence type="ECO:0000256" key="1">
    <source>
        <dbReference type="ARBA" id="ARBA00022692"/>
    </source>
</evidence>
<dbReference type="InterPro" id="IPR036259">
    <property type="entry name" value="MFS_trans_sf"/>
</dbReference>
<dbReference type="GO" id="GO:0022857">
    <property type="term" value="F:transmembrane transporter activity"/>
    <property type="evidence" value="ECO:0007669"/>
    <property type="project" value="InterPro"/>
</dbReference>
<dbReference type="RefSeq" id="WP_110018086.1">
    <property type="nucleotide sequence ID" value="NZ_QGTJ01000004.1"/>
</dbReference>
<comment type="caution">
    <text evidence="7">The sequence shown here is derived from an EMBL/GenBank/DDBJ whole genome shotgun (WGS) entry which is preliminary data.</text>
</comment>
<dbReference type="EMBL" id="QGTJ01000004">
    <property type="protein sequence ID" value="PWV62248.1"/>
    <property type="molecule type" value="Genomic_DNA"/>
</dbReference>
<dbReference type="InterPro" id="IPR011701">
    <property type="entry name" value="MFS"/>
</dbReference>
<evidence type="ECO:0000256" key="5">
    <source>
        <dbReference type="SAM" id="Phobius"/>
    </source>
</evidence>
<evidence type="ECO:0000313" key="8">
    <source>
        <dbReference type="Proteomes" id="UP000246569"/>
    </source>
</evidence>
<evidence type="ECO:0000259" key="6">
    <source>
        <dbReference type="PROSITE" id="PS50850"/>
    </source>
</evidence>
<dbReference type="SUPFAM" id="SSF103473">
    <property type="entry name" value="MFS general substrate transporter"/>
    <property type="match status" value="1"/>
</dbReference>
<gene>
    <name evidence="7" type="ORF">C7443_10442</name>
</gene>
<keyword evidence="8" id="KW-1185">Reference proteome</keyword>
<dbReference type="Proteomes" id="UP000246569">
    <property type="component" value="Unassembled WGS sequence"/>
</dbReference>
<keyword evidence="3 5" id="KW-0472">Membrane</keyword>
<feature type="transmembrane region" description="Helical" evidence="5">
    <location>
        <begin position="73"/>
        <end position="90"/>
    </location>
</feature>
<dbReference type="InterPro" id="IPR047200">
    <property type="entry name" value="MFS_YcaD-like"/>
</dbReference>